<dbReference type="PROSITE" id="PS51007">
    <property type="entry name" value="CYTC"/>
    <property type="match status" value="1"/>
</dbReference>
<evidence type="ECO:0000256" key="2">
    <source>
        <dbReference type="ARBA" id="ARBA00022723"/>
    </source>
</evidence>
<dbReference type="RefSeq" id="WP_208610744.1">
    <property type="nucleotide sequence ID" value="NZ_FMAI01000054.1"/>
</dbReference>
<evidence type="ECO:0000313" key="6">
    <source>
        <dbReference type="EMBL" id="SCB55795.1"/>
    </source>
</evidence>
<evidence type="ECO:0000256" key="1">
    <source>
        <dbReference type="ARBA" id="ARBA00022617"/>
    </source>
</evidence>
<evidence type="ECO:0000256" key="3">
    <source>
        <dbReference type="ARBA" id="ARBA00023004"/>
    </source>
</evidence>
<gene>
    <name evidence="6" type="ORF">GA0061098_105416</name>
</gene>
<organism evidence="6 7">
    <name type="scientific">Bradyrhizobium shewense</name>
    <dbReference type="NCBI Taxonomy" id="1761772"/>
    <lineage>
        <taxon>Bacteria</taxon>
        <taxon>Pseudomonadati</taxon>
        <taxon>Pseudomonadota</taxon>
        <taxon>Alphaproteobacteria</taxon>
        <taxon>Hyphomicrobiales</taxon>
        <taxon>Nitrobacteraceae</taxon>
        <taxon>Bradyrhizobium</taxon>
    </lineage>
</organism>
<dbReference type="EMBL" id="FMAI01000054">
    <property type="protein sequence ID" value="SCB55795.1"/>
    <property type="molecule type" value="Genomic_DNA"/>
</dbReference>
<dbReference type="Proteomes" id="UP000199184">
    <property type="component" value="Unassembled WGS sequence"/>
</dbReference>
<dbReference type="GO" id="GO:0020037">
    <property type="term" value="F:heme binding"/>
    <property type="evidence" value="ECO:0007669"/>
    <property type="project" value="InterPro"/>
</dbReference>
<feature type="domain" description="Cytochrome c" evidence="5">
    <location>
        <begin position="55"/>
        <end position="163"/>
    </location>
</feature>
<dbReference type="GO" id="GO:0009055">
    <property type="term" value="F:electron transfer activity"/>
    <property type="evidence" value="ECO:0007669"/>
    <property type="project" value="InterPro"/>
</dbReference>
<dbReference type="Pfam" id="PF13442">
    <property type="entry name" value="Cytochrome_CBB3"/>
    <property type="match status" value="1"/>
</dbReference>
<dbReference type="AlphaFoldDB" id="A0A1C3XUB5"/>
<name>A0A1C3XUB5_9BRAD</name>
<dbReference type="InterPro" id="IPR036909">
    <property type="entry name" value="Cyt_c-like_dom_sf"/>
</dbReference>
<dbReference type="GO" id="GO:0046872">
    <property type="term" value="F:metal ion binding"/>
    <property type="evidence" value="ECO:0007669"/>
    <property type="project" value="UniProtKB-KW"/>
</dbReference>
<keyword evidence="2 4" id="KW-0479">Metal-binding</keyword>
<keyword evidence="3 4" id="KW-0408">Iron</keyword>
<dbReference type="Gene3D" id="1.10.760.10">
    <property type="entry name" value="Cytochrome c-like domain"/>
    <property type="match status" value="1"/>
</dbReference>
<accession>A0A1C3XUB5</accession>
<evidence type="ECO:0000256" key="4">
    <source>
        <dbReference type="PROSITE-ProRule" id="PRU00433"/>
    </source>
</evidence>
<reference evidence="7" key="1">
    <citation type="submission" date="2016-08" db="EMBL/GenBank/DDBJ databases">
        <authorList>
            <person name="Varghese N."/>
            <person name="Submissions Spin"/>
        </authorList>
    </citation>
    <scope>NUCLEOTIDE SEQUENCE [LARGE SCALE GENOMIC DNA]</scope>
    <source>
        <strain evidence="7">ERR11</strain>
    </source>
</reference>
<keyword evidence="1 4" id="KW-0349">Heme</keyword>
<protein>
    <submittedName>
        <fullName evidence="6">Cytochrome c</fullName>
    </submittedName>
</protein>
<dbReference type="SUPFAM" id="SSF46626">
    <property type="entry name" value="Cytochrome c"/>
    <property type="match status" value="1"/>
</dbReference>
<evidence type="ECO:0000313" key="7">
    <source>
        <dbReference type="Proteomes" id="UP000199184"/>
    </source>
</evidence>
<dbReference type="InterPro" id="IPR009056">
    <property type="entry name" value="Cyt_c-like_dom"/>
</dbReference>
<evidence type="ECO:0000259" key="5">
    <source>
        <dbReference type="PROSITE" id="PS51007"/>
    </source>
</evidence>
<proteinExistence type="predicted"/>
<sequence length="205" mass="21890">MKLKVRRNEPASCALRLSVTGLIVGGGLAVLATGDSASGEGGTPVPGQVINGAHRPQDEGQRIYEKANCVGCHKWHGDGGGGYGGAALSLRATQLTRDEIVEVVHCGRPGTGMPRFDREAYKDYRCYSGLTAQDLGRDLPPDAATFLRASEIEKVADYVLKHIKGKGQTSYQDCTDFFGEGSRACDVYKTISGRHSQATGTEDKQ</sequence>
<keyword evidence="7" id="KW-1185">Reference proteome</keyword>